<proteinExistence type="predicted"/>
<dbReference type="RefSeq" id="WP_235322008.1">
    <property type="nucleotide sequence ID" value="NZ_JAFBIT010000001.1"/>
</dbReference>
<dbReference type="EMBL" id="JAFBIT010000001">
    <property type="protein sequence ID" value="MCF2651063.1"/>
    <property type="molecule type" value="Genomic_DNA"/>
</dbReference>
<reference evidence="5 6" key="1">
    <citation type="submission" date="2020-12" db="EMBL/GenBank/DDBJ databases">
        <title>Whole genome sequences of gut porcine anaerobes.</title>
        <authorList>
            <person name="Kubasova T."/>
            <person name="Jahodarova E."/>
            <person name="Rychlik I."/>
        </authorList>
    </citation>
    <scope>NUCLEOTIDE SEQUENCE [LARGE SCALE GENOMIC DNA]</scope>
    <source>
        <strain evidence="5 6">An867</strain>
    </source>
</reference>
<evidence type="ECO:0000313" key="6">
    <source>
        <dbReference type="Proteomes" id="UP001299220"/>
    </source>
</evidence>
<dbReference type="SUPFAM" id="SSF90123">
    <property type="entry name" value="ABC transporter transmembrane region"/>
    <property type="match status" value="1"/>
</dbReference>
<name>A0ABS9CJF3_9FIRM</name>
<dbReference type="InterPro" id="IPR036640">
    <property type="entry name" value="ABC1_TM_sf"/>
</dbReference>
<keyword evidence="3" id="KW-1133">Transmembrane helix</keyword>
<keyword evidence="2" id="KW-0812">Transmembrane</keyword>
<organism evidence="5 6">
    <name type="scientific">Anaeromassilibacillus senegalensis</name>
    <dbReference type="NCBI Taxonomy" id="1673717"/>
    <lineage>
        <taxon>Bacteria</taxon>
        <taxon>Bacillati</taxon>
        <taxon>Bacillota</taxon>
        <taxon>Clostridia</taxon>
        <taxon>Eubacteriales</taxon>
        <taxon>Acutalibacteraceae</taxon>
        <taxon>Anaeromassilibacillus</taxon>
    </lineage>
</organism>
<evidence type="ECO:0000256" key="3">
    <source>
        <dbReference type="ARBA" id="ARBA00022989"/>
    </source>
</evidence>
<sequence length="66" mass="7042">MLAFTVYFSMRMRRACAWGYEKIGEINAQAEDTLSDICVLKAFAAENAACGSPAGSASASPLRACF</sequence>
<accession>A0ABS9CJF3</accession>
<protein>
    <submittedName>
        <fullName evidence="5">Uncharacterized protein</fullName>
    </submittedName>
</protein>
<evidence type="ECO:0000256" key="4">
    <source>
        <dbReference type="ARBA" id="ARBA00023136"/>
    </source>
</evidence>
<evidence type="ECO:0000256" key="2">
    <source>
        <dbReference type="ARBA" id="ARBA00022692"/>
    </source>
</evidence>
<keyword evidence="6" id="KW-1185">Reference proteome</keyword>
<evidence type="ECO:0000313" key="5">
    <source>
        <dbReference type="EMBL" id="MCF2651063.1"/>
    </source>
</evidence>
<evidence type="ECO:0000256" key="1">
    <source>
        <dbReference type="ARBA" id="ARBA00004651"/>
    </source>
</evidence>
<gene>
    <name evidence="5" type="ORF">JQM67_00365</name>
</gene>
<dbReference type="Proteomes" id="UP001299220">
    <property type="component" value="Unassembled WGS sequence"/>
</dbReference>
<comment type="caution">
    <text evidence="5">The sequence shown here is derived from an EMBL/GenBank/DDBJ whole genome shotgun (WGS) entry which is preliminary data.</text>
</comment>
<keyword evidence="4" id="KW-0472">Membrane</keyword>
<comment type="subcellular location">
    <subcellularLocation>
        <location evidence="1">Cell membrane</location>
        <topology evidence="1">Multi-pass membrane protein</topology>
    </subcellularLocation>
</comment>